<reference evidence="1 2" key="1">
    <citation type="submission" date="2022-09" db="EMBL/GenBank/DDBJ databases">
        <authorList>
            <person name="Palmer J.M."/>
        </authorList>
    </citation>
    <scope>NUCLEOTIDE SEQUENCE [LARGE SCALE GENOMIC DNA]</scope>
    <source>
        <strain evidence="1 2">DSM 7382</strain>
    </source>
</reference>
<protein>
    <submittedName>
        <fullName evidence="1">Uncharacterized protein</fullName>
    </submittedName>
</protein>
<name>A0AAW0GFC5_9APHY</name>
<accession>A0AAW0GFC5</accession>
<sequence>MAASRSGIWRICQAGLKIVSSVSGIITPIGQTVLRVYPKTILPLQEKAQYGMKKGILTFIRAIGWPIAPSLPDYRHAMAIIETGIISHIGRKITALMLHLYYLLREPQTFFDGTQDWLLCNLTKHEYIRADAIVGLCGITKNKHGPFFGNRLTFGSVLVTHISWSQDSTLNTPFTEHELHRGEWAGNRIEIIATDKLNNPSEWNDISENAVLRMDGLWKGEFGRDWQNDPDNL</sequence>
<comment type="caution">
    <text evidence="1">The sequence shown here is derived from an EMBL/GenBank/DDBJ whole genome shotgun (WGS) entry which is preliminary data.</text>
</comment>
<organism evidence="1 2">
    <name type="scientific">Cerrena zonata</name>
    <dbReference type="NCBI Taxonomy" id="2478898"/>
    <lineage>
        <taxon>Eukaryota</taxon>
        <taxon>Fungi</taxon>
        <taxon>Dikarya</taxon>
        <taxon>Basidiomycota</taxon>
        <taxon>Agaricomycotina</taxon>
        <taxon>Agaricomycetes</taxon>
        <taxon>Polyporales</taxon>
        <taxon>Cerrenaceae</taxon>
        <taxon>Cerrena</taxon>
    </lineage>
</organism>
<gene>
    <name evidence="1" type="ORF">QCA50_008197</name>
</gene>
<evidence type="ECO:0000313" key="1">
    <source>
        <dbReference type="EMBL" id="KAK7688659.1"/>
    </source>
</evidence>
<dbReference type="EMBL" id="JASBNA010000010">
    <property type="protein sequence ID" value="KAK7688659.1"/>
    <property type="molecule type" value="Genomic_DNA"/>
</dbReference>
<evidence type="ECO:0000313" key="2">
    <source>
        <dbReference type="Proteomes" id="UP001385951"/>
    </source>
</evidence>
<proteinExistence type="predicted"/>
<dbReference type="Proteomes" id="UP001385951">
    <property type="component" value="Unassembled WGS sequence"/>
</dbReference>
<dbReference type="AlphaFoldDB" id="A0AAW0GFC5"/>
<keyword evidence="2" id="KW-1185">Reference proteome</keyword>